<name>A0A4Z2GBA2_9TELE</name>
<accession>A0A4Z2GBA2</accession>
<comment type="caution">
    <text evidence="2">The sequence shown here is derived from an EMBL/GenBank/DDBJ whole genome shotgun (WGS) entry which is preliminary data.</text>
</comment>
<dbReference type="AlphaFoldDB" id="A0A4Z2GBA2"/>
<reference evidence="2 3" key="1">
    <citation type="submission" date="2019-03" db="EMBL/GenBank/DDBJ databases">
        <title>First draft genome of Liparis tanakae, snailfish: a comprehensive survey of snailfish specific genes.</title>
        <authorList>
            <person name="Kim W."/>
            <person name="Song I."/>
            <person name="Jeong J.-H."/>
            <person name="Kim D."/>
            <person name="Kim S."/>
            <person name="Ryu S."/>
            <person name="Song J.Y."/>
            <person name="Lee S.K."/>
        </authorList>
    </citation>
    <scope>NUCLEOTIDE SEQUENCE [LARGE SCALE GENOMIC DNA]</scope>
    <source>
        <tissue evidence="2">Muscle</tissue>
    </source>
</reference>
<feature type="region of interest" description="Disordered" evidence="1">
    <location>
        <begin position="1"/>
        <end position="67"/>
    </location>
</feature>
<protein>
    <submittedName>
        <fullName evidence="2">Uncharacterized protein</fullName>
    </submittedName>
</protein>
<evidence type="ECO:0000313" key="2">
    <source>
        <dbReference type="EMBL" id="TNN50510.1"/>
    </source>
</evidence>
<keyword evidence="3" id="KW-1185">Reference proteome</keyword>
<proteinExistence type="predicted"/>
<sequence length="276" mass="31365">MKEERKGGRKTESVRRRKEDGRADTERGEARKDGELQRHDEEQRTASIRRETERKRRRGRLSSQERNMAPSLEEVTLWRSINYHLRRPILLHLGAEGELANRLRGPCYLMLRRTTGGQPEDNRRTTGPMPVALKRSGHFLPQPMHKPVSQMETGSPHLDRHELGAVVLRQPRGRRRVVRERAEPKQTGSSSHQNQSPAELNTPISRDTNMPPPVLPRDDSCERGGQYPHSSQQALPGGSPAQGGQDESPAQRVVGVDHPGHAPQAPRRQLQHKRHL</sequence>
<feature type="compositionally biased region" description="Basic and acidic residues" evidence="1">
    <location>
        <begin position="1"/>
        <end position="54"/>
    </location>
</feature>
<evidence type="ECO:0000256" key="1">
    <source>
        <dbReference type="SAM" id="MobiDB-lite"/>
    </source>
</evidence>
<feature type="compositionally biased region" description="Polar residues" evidence="1">
    <location>
        <begin position="186"/>
        <end position="208"/>
    </location>
</feature>
<organism evidence="2 3">
    <name type="scientific">Liparis tanakae</name>
    <name type="common">Tanaka's snailfish</name>
    <dbReference type="NCBI Taxonomy" id="230148"/>
    <lineage>
        <taxon>Eukaryota</taxon>
        <taxon>Metazoa</taxon>
        <taxon>Chordata</taxon>
        <taxon>Craniata</taxon>
        <taxon>Vertebrata</taxon>
        <taxon>Euteleostomi</taxon>
        <taxon>Actinopterygii</taxon>
        <taxon>Neopterygii</taxon>
        <taxon>Teleostei</taxon>
        <taxon>Neoteleostei</taxon>
        <taxon>Acanthomorphata</taxon>
        <taxon>Eupercaria</taxon>
        <taxon>Perciformes</taxon>
        <taxon>Cottioidei</taxon>
        <taxon>Cottales</taxon>
        <taxon>Liparidae</taxon>
        <taxon>Liparis</taxon>
    </lineage>
</organism>
<dbReference type="EMBL" id="SRLO01000615">
    <property type="protein sequence ID" value="TNN50510.1"/>
    <property type="molecule type" value="Genomic_DNA"/>
</dbReference>
<evidence type="ECO:0000313" key="3">
    <source>
        <dbReference type="Proteomes" id="UP000314294"/>
    </source>
</evidence>
<dbReference type="Proteomes" id="UP000314294">
    <property type="component" value="Unassembled WGS sequence"/>
</dbReference>
<gene>
    <name evidence="2" type="ORF">EYF80_039320</name>
</gene>
<feature type="region of interest" description="Disordered" evidence="1">
    <location>
        <begin position="147"/>
        <end position="276"/>
    </location>
</feature>